<dbReference type="InterPro" id="IPR000631">
    <property type="entry name" value="CARKD"/>
</dbReference>
<name>A0ABV5KCZ6_9ACTN</name>
<keyword evidence="2" id="KW-0067">ATP-binding</keyword>
<reference evidence="7 8" key="1">
    <citation type="submission" date="2024-09" db="EMBL/GenBank/DDBJ databases">
        <authorList>
            <person name="Sun Q."/>
            <person name="Mori K."/>
        </authorList>
    </citation>
    <scope>NUCLEOTIDE SEQUENCE [LARGE SCALE GENOMIC DNA]</scope>
    <source>
        <strain evidence="7 8">JCM 9626</strain>
    </source>
</reference>
<keyword evidence="1" id="KW-0547">Nucleotide-binding</keyword>
<dbReference type="InterPro" id="IPR029056">
    <property type="entry name" value="Ribokinase-like"/>
</dbReference>
<feature type="domain" description="YjeF C-terminal" evidence="6">
    <location>
        <begin position="1"/>
        <end position="143"/>
    </location>
</feature>
<dbReference type="EMBL" id="JBHMDG010000012">
    <property type="protein sequence ID" value="MFB9313670.1"/>
    <property type="molecule type" value="Genomic_DNA"/>
</dbReference>
<dbReference type="SUPFAM" id="SSF53613">
    <property type="entry name" value="Ribokinase-like"/>
    <property type="match status" value="1"/>
</dbReference>
<dbReference type="RefSeq" id="WP_379141517.1">
    <property type="nucleotide sequence ID" value="NZ_JBHMDG010000012.1"/>
</dbReference>
<evidence type="ECO:0000313" key="7">
    <source>
        <dbReference type="EMBL" id="MFB9313670.1"/>
    </source>
</evidence>
<feature type="non-terminal residue" evidence="7">
    <location>
        <position position="1"/>
    </location>
</feature>
<dbReference type="PANTHER" id="PTHR12592:SF0">
    <property type="entry name" value="ATP-DEPENDENT (S)-NAD(P)H-HYDRATE DEHYDRATASE"/>
    <property type="match status" value="1"/>
</dbReference>
<gene>
    <name evidence="7" type="ORF">ACFFRI_11505</name>
</gene>
<dbReference type="Proteomes" id="UP001589750">
    <property type="component" value="Unassembled WGS sequence"/>
</dbReference>
<dbReference type="PROSITE" id="PS51383">
    <property type="entry name" value="YJEF_C_3"/>
    <property type="match status" value="1"/>
</dbReference>
<keyword evidence="4" id="KW-0520">NAD</keyword>
<evidence type="ECO:0000256" key="2">
    <source>
        <dbReference type="ARBA" id="ARBA00022840"/>
    </source>
</evidence>
<evidence type="ECO:0000313" key="8">
    <source>
        <dbReference type="Proteomes" id="UP001589750"/>
    </source>
</evidence>
<sequence length="149" mass="15038">DADALAHAPRDRPDAILTPHAGELATMLDVERAEVEARPLAHARIAVDRYGCVVLLKGRHTLVAHPDGRVRATTTGTPWLATAGAGDVLGGVVGALAAAGLDPYDAASVGSWLHGAAATHASQGGPITAGAVAAAVPEVLRALLRQSTP</sequence>
<evidence type="ECO:0000259" key="6">
    <source>
        <dbReference type="PROSITE" id="PS51383"/>
    </source>
</evidence>
<protein>
    <submittedName>
        <fullName evidence="7">NAD(P)H-hydrate dehydratase</fullName>
    </submittedName>
</protein>
<dbReference type="Pfam" id="PF01256">
    <property type="entry name" value="Carb_kinase"/>
    <property type="match status" value="1"/>
</dbReference>
<evidence type="ECO:0000256" key="1">
    <source>
        <dbReference type="ARBA" id="ARBA00022741"/>
    </source>
</evidence>
<keyword evidence="8" id="KW-1185">Reference proteome</keyword>
<evidence type="ECO:0000256" key="5">
    <source>
        <dbReference type="ARBA" id="ARBA00023239"/>
    </source>
</evidence>
<evidence type="ECO:0000256" key="4">
    <source>
        <dbReference type="ARBA" id="ARBA00023027"/>
    </source>
</evidence>
<dbReference type="Gene3D" id="3.40.1190.20">
    <property type="match status" value="1"/>
</dbReference>
<proteinExistence type="predicted"/>
<evidence type="ECO:0000256" key="3">
    <source>
        <dbReference type="ARBA" id="ARBA00022857"/>
    </source>
</evidence>
<keyword evidence="3" id="KW-0521">NADP</keyword>
<organism evidence="7 8">
    <name type="scientific">Nocardioides plantarum</name>
    <dbReference type="NCBI Taxonomy" id="29299"/>
    <lineage>
        <taxon>Bacteria</taxon>
        <taxon>Bacillati</taxon>
        <taxon>Actinomycetota</taxon>
        <taxon>Actinomycetes</taxon>
        <taxon>Propionibacteriales</taxon>
        <taxon>Nocardioidaceae</taxon>
        <taxon>Nocardioides</taxon>
    </lineage>
</organism>
<comment type="caution">
    <text evidence="7">The sequence shown here is derived from an EMBL/GenBank/DDBJ whole genome shotgun (WGS) entry which is preliminary data.</text>
</comment>
<dbReference type="PANTHER" id="PTHR12592">
    <property type="entry name" value="ATP-DEPENDENT (S)-NAD(P)H-HYDRATE DEHYDRATASE FAMILY MEMBER"/>
    <property type="match status" value="1"/>
</dbReference>
<dbReference type="CDD" id="cd01171">
    <property type="entry name" value="YXKO-related"/>
    <property type="match status" value="1"/>
</dbReference>
<accession>A0ABV5KCZ6</accession>
<keyword evidence="5" id="KW-0456">Lyase</keyword>